<protein>
    <submittedName>
        <fullName evidence="1">Uncharacterized protein</fullName>
    </submittedName>
</protein>
<keyword evidence="2" id="KW-1185">Reference proteome</keyword>
<gene>
    <name evidence="1" type="ORF">Q0590_08745</name>
</gene>
<accession>A0ABT8R3T5</accession>
<sequence length="189" mass="22663">MTLKEMRSEQDCKVQERYLFTEAIFSAEAMAIWQGECNSRFQNKEKNAAYYRFINWVKAHNEIALFTMYAYADFTIPKKFDSVFDLDNPSDFTITPFSLTQSIYEGWYPVEYVEHGHKHLCIFEFEKQIPQLIQRMHVTKGKFYDVPPQSLRIGLCHSTDFAIIRNRIEYQLSLKQEYGQDWWKFDKDE</sequence>
<name>A0ABT8R3T5_9BACT</name>
<organism evidence="1 2">
    <name type="scientific">Rhodocytophaga aerolata</name>
    <dbReference type="NCBI Taxonomy" id="455078"/>
    <lineage>
        <taxon>Bacteria</taxon>
        <taxon>Pseudomonadati</taxon>
        <taxon>Bacteroidota</taxon>
        <taxon>Cytophagia</taxon>
        <taxon>Cytophagales</taxon>
        <taxon>Rhodocytophagaceae</taxon>
        <taxon>Rhodocytophaga</taxon>
    </lineage>
</organism>
<dbReference type="Proteomes" id="UP001168528">
    <property type="component" value="Unassembled WGS sequence"/>
</dbReference>
<dbReference type="EMBL" id="JAUKPO010000003">
    <property type="protein sequence ID" value="MDO1446336.1"/>
    <property type="molecule type" value="Genomic_DNA"/>
</dbReference>
<proteinExistence type="predicted"/>
<comment type="caution">
    <text evidence="1">The sequence shown here is derived from an EMBL/GenBank/DDBJ whole genome shotgun (WGS) entry which is preliminary data.</text>
</comment>
<dbReference type="RefSeq" id="WP_302037131.1">
    <property type="nucleotide sequence ID" value="NZ_JAUKPO010000003.1"/>
</dbReference>
<evidence type="ECO:0000313" key="1">
    <source>
        <dbReference type="EMBL" id="MDO1446336.1"/>
    </source>
</evidence>
<evidence type="ECO:0000313" key="2">
    <source>
        <dbReference type="Proteomes" id="UP001168528"/>
    </source>
</evidence>
<reference evidence="1" key="1">
    <citation type="submission" date="2023-07" db="EMBL/GenBank/DDBJ databases">
        <title>The genome sequence of Rhodocytophaga aerolata KACC 12507.</title>
        <authorList>
            <person name="Zhang X."/>
        </authorList>
    </citation>
    <scope>NUCLEOTIDE SEQUENCE</scope>
    <source>
        <strain evidence="1">KACC 12507</strain>
    </source>
</reference>